<dbReference type="PANTHER" id="PTHR42850">
    <property type="entry name" value="METALLOPHOSPHOESTERASE"/>
    <property type="match status" value="1"/>
</dbReference>
<dbReference type="EMBL" id="LK023335">
    <property type="protein sequence ID" value="CDS10460.1"/>
    <property type="molecule type" value="Genomic_DNA"/>
</dbReference>
<dbReference type="OrthoDB" id="10267127at2759"/>
<evidence type="ECO:0000259" key="3">
    <source>
        <dbReference type="Pfam" id="PF00149"/>
    </source>
</evidence>
<organism evidence="4">
    <name type="scientific">Lichtheimia ramosa</name>
    <dbReference type="NCBI Taxonomy" id="688394"/>
    <lineage>
        <taxon>Eukaryota</taxon>
        <taxon>Fungi</taxon>
        <taxon>Fungi incertae sedis</taxon>
        <taxon>Mucoromycota</taxon>
        <taxon>Mucoromycotina</taxon>
        <taxon>Mucoromycetes</taxon>
        <taxon>Mucorales</taxon>
        <taxon>Lichtheimiaceae</taxon>
        <taxon>Lichtheimia</taxon>
    </lineage>
</organism>
<feature type="domain" description="Calcineurin-like phosphoesterase" evidence="3">
    <location>
        <begin position="80"/>
        <end position="173"/>
    </location>
</feature>
<feature type="compositionally biased region" description="Acidic residues" evidence="1">
    <location>
        <begin position="41"/>
        <end position="53"/>
    </location>
</feature>
<reference evidence="4" key="1">
    <citation type="journal article" date="2014" name="Genome Announc.">
        <title>De novo whole-genome sequence and genome annotation of Lichtheimia ramosa.</title>
        <authorList>
            <person name="Linde J."/>
            <person name="Schwartze V."/>
            <person name="Binder U."/>
            <person name="Lass-Florl C."/>
            <person name="Voigt K."/>
            <person name="Horn F."/>
        </authorList>
    </citation>
    <scope>NUCLEOTIDE SEQUENCE</scope>
    <source>
        <strain evidence="4">JMRC FSU:6197</strain>
    </source>
</reference>
<evidence type="ECO:0000313" key="4">
    <source>
        <dbReference type="EMBL" id="CDS10460.1"/>
    </source>
</evidence>
<feature type="compositionally biased region" description="Basic and acidic residues" evidence="1">
    <location>
        <begin position="31"/>
        <end position="40"/>
    </location>
</feature>
<protein>
    <recommendedName>
        <fullName evidence="3">Calcineurin-like phosphoesterase domain-containing protein</fullName>
    </recommendedName>
</protein>
<gene>
    <name evidence="4" type="ORF">LRAMOSA03136</name>
</gene>
<dbReference type="GO" id="GO:0016791">
    <property type="term" value="F:phosphatase activity"/>
    <property type="evidence" value="ECO:0007669"/>
    <property type="project" value="TreeGrafter"/>
</dbReference>
<accession>A0A077WT03</accession>
<keyword evidence="2" id="KW-0732">Signal</keyword>
<name>A0A077WT03_9FUNG</name>
<dbReference type="GO" id="GO:0005737">
    <property type="term" value="C:cytoplasm"/>
    <property type="evidence" value="ECO:0007669"/>
    <property type="project" value="TreeGrafter"/>
</dbReference>
<dbReference type="SUPFAM" id="SSF56300">
    <property type="entry name" value="Metallo-dependent phosphatases"/>
    <property type="match status" value="1"/>
</dbReference>
<dbReference type="PANTHER" id="PTHR42850:SF4">
    <property type="entry name" value="ZINC-DEPENDENT ENDOPOLYPHOSPHATASE"/>
    <property type="match status" value="1"/>
</dbReference>
<dbReference type="CDD" id="cd00144">
    <property type="entry name" value="MPP_PPP_family"/>
    <property type="match status" value="1"/>
</dbReference>
<dbReference type="AlphaFoldDB" id="A0A077WT03"/>
<feature type="region of interest" description="Disordered" evidence="1">
    <location>
        <begin position="31"/>
        <end position="53"/>
    </location>
</feature>
<dbReference type="Pfam" id="PF00149">
    <property type="entry name" value="Metallophos"/>
    <property type="match status" value="1"/>
</dbReference>
<dbReference type="Gene3D" id="3.60.21.10">
    <property type="match status" value="1"/>
</dbReference>
<sequence>MSLLTLLVIAMMASTVLAVVSSSFSKDSDRHIIGRRRSSDQEEDYDDDGDDDSSYSNRLVSKYANLTYIQVKDDGALPRRLFAVGDIHGCLDEFNALLDTIQYDYASGDRLVLLGDLVAKGPDSSGVVQRARELNAWCVRGNHDDKVVRLATFQRSKMYQSHQKGLKVVPEGKVHDPLKLDNHHVHIASQLMMSDDDYGYLAACPMMLALPVLQSLFVHAGLDPSHRLDEQEPFFVMNMRTLQKDGSPAKHRSDGVRSWTKAWEEMLESSQPITPFRNVYYGHAAASRLQLGNHTFGLDSGCVYGGQLSALDVLTHQLYQVQCKQYAEHD</sequence>
<dbReference type="InterPro" id="IPR004843">
    <property type="entry name" value="Calcineurin-like_PHP"/>
</dbReference>
<evidence type="ECO:0000256" key="2">
    <source>
        <dbReference type="SAM" id="SignalP"/>
    </source>
</evidence>
<feature type="chain" id="PRO_5001726738" description="Calcineurin-like phosphoesterase domain-containing protein" evidence="2">
    <location>
        <begin position="19"/>
        <end position="330"/>
    </location>
</feature>
<dbReference type="InterPro" id="IPR029052">
    <property type="entry name" value="Metallo-depent_PP-like"/>
</dbReference>
<feature type="signal peptide" evidence="2">
    <location>
        <begin position="1"/>
        <end position="18"/>
    </location>
</feature>
<dbReference type="InterPro" id="IPR050126">
    <property type="entry name" value="Ap4A_hydrolase"/>
</dbReference>
<dbReference type="GO" id="GO:0006798">
    <property type="term" value="P:polyphosphate catabolic process"/>
    <property type="evidence" value="ECO:0007669"/>
    <property type="project" value="TreeGrafter"/>
</dbReference>
<evidence type="ECO:0000256" key="1">
    <source>
        <dbReference type="SAM" id="MobiDB-lite"/>
    </source>
</evidence>
<dbReference type="GO" id="GO:0000298">
    <property type="term" value="F:endopolyphosphatase activity"/>
    <property type="evidence" value="ECO:0007669"/>
    <property type="project" value="TreeGrafter"/>
</dbReference>
<proteinExistence type="predicted"/>